<dbReference type="RefSeq" id="WP_184838482.1">
    <property type="nucleotide sequence ID" value="NZ_JACHMN010000002.1"/>
</dbReference>
<proteinExistence type="predicted"/>
<name>A0A841BVR3_9ACTN</name>
<comment type="caution">
    <text evidence="1">The sequence shown here is derived from an EMBL/GenBank/DDBJ whole genome shotgun (WGS) entry which is preliminary data.</text>
</comment>
<reference evidence="1 2" key="1">
    <citation type="submission" date="2020-08" db="EMBL/GenBank/DDBJ databases">
        <title>Sequencing the genomes of 1000 actinobacteria strains.</title>
        <authorList>
            <person name="Klenk H.-P."/>
        </authorList>
    </citation>
    <scope>NUCLEOTIDE SEQUENCE [LARGE SCALE GENOMIC DNA]</scope>
    <source>
        <strain evidence="1 2">DSM 45362</strain>
    </source>
</reference>
<gene>
    <name evidence="1" type="ORF">F4553_004210</name>
</gene>
<dbReference type="EMBL" id="JACHMN010000002">
    <property type="protein sequence ID" value="MBB5870831.1"/>
    <property type="molecule type" value="Genomic_DNA"/>
</dbReference>
<evidence type="ECO:0000313" key="1">
    <source>
        <dbReference type="EMBL" id="MBB5870831.1"/>
    </source>
</evidence>
<protein>
    <submittedName>
        <fullName evidence="1">Uncharacterized protein</fullName>
    </submittedName>
</protein>
<keyword evidence="2" id="KW-1185">Reference proteome</keyword>
<dbReference type="Proteomes" id="UP000587527">
    <property type="component" value="Unassembled WGS sequence"/>
</dbReference>
<organism evidence="1 2">
    <name type="scientific">Allocatelliglobosispora scoriae</name>
    <dbReference type="NCBI Taxonomy" id="643052"/>
    <lineage>
        <taxon>Bacteria</taxon>
        <taxon>Bacillati</taxon>
        <taxon>Actinomycetota</taxon>
        <taxon>Actinomycetes</taxon>
        <taxon>Micromonosporales</taxon>
        <taxon>Micromonosporaceae</taxon>
        <taxon>Allocatelliglobosispora</taxon>
    </lineage>
</organism>
<accession>A0A841BVR3</accession>
<dbReference type="AlphaFoldDB" id="A0A841BVR3"/>
<sequence>MNDVAETEIAYWSAINHGRLMDIWITHRVGPASDCYTVRFRAGGLGNPFRRQMLPTLDEAYRAASGLKAEFPAMIEWAGGPLS</sequence>
<evidence type="ECO:0000313" key="2">
    <source>
        <dbReference type="Proteomes" id="UP000587527"/>
    </source>
</evidence>